<dbReference type="PANTHER" id="PTHR42957:SF2">
    <property type="entry name" value="HELICASE HERA CENTRAL DOMAIN-CONTAINING PROTEIN"/>
    <property type="match status" value="1"/>
</dbReference>
<name>A0A1Q2MFF4_9BACT</name>
<sequence length="672" mass="75339">MSIPLALLEENARKIRALEQELRENELLSDPKIQFLLKTINEARNQRIFDSKLEHLFEFLKMFNTDAQRTYDSFRPYGPEVLLNQGDLHLLDQMDGVKFSIDPDKLLTGALVLGPQGMGKSRLITSICKQLSIIRPDIKVLILDPKNGFSSLSVFRHLDLGKMSFDLSSPLGVEQDNYITEFMPILANITSVIFGVDFFNRAVDDSLSQLRGYGGDTTLCLKDIYESLAKFKPKSFRTQGYLDAAKFGLSQLLGPSNIFSCRKGLSLDWLFGENTVINARCLTGEVECKGLLNYLLFWLYQKYRNVSETKVIKHLLIIDDSTRFVGVPNTFHSEKRTSPLGHILAVLRSAGVAVMFATQIPSQIDPAVLALSRNMFVVGNINGENNLRVLQSYMSLTPEQKSSILRFQKRESLAFISGSAWSRPVHGWVPFVPDEAEGDVNITDCSNMIVPWHSLTEVPKSEAPKPIKQVSNVNTALDKLLLDCIHYPYSKVREHIDRMGVSVRVYETAVNSALQEGYLLHSMSGKSVYLIPTKQTYDKFNVPVPYERSVSVEHSFYVGLAAHLSKQCKGLKVQTETPAGQKGATIDVTLINGKAEMFAVEITLNTGNLLSNAAKLQDTSYKKIVWLTKDAASAKAVKAYFNKITSLPNELIDKFEYSHFSKFNSFLKKGIV</sequence>
<organism evidence="2 3">
    <name type="scientific">Limihaloglobus sulfuriphilus</name>
    <dbReference type="NCBI Taxonomy" id="1851148"/>
    <lineage>
        <taxon>Bacteria</taxon>
        <taxon>Pseudomonadati</taxon>
        <taxon>Planctomycetota</taxon>
        <taxon>Phycisphaerae</taxon>
        <taxon>Sedimentisphaerales</taxon>
        <taxon>Sedimentisphaeraceae</taxon>
        <taxon>Limihaloglobus</taxon>
    </lineage>
</organism>
<dbReference type="KEGG" id="pbas:SMSP2_01774"/>
<dbReference type="AlphaFoldDB" id="A0A1Q2MFF4"/>
<gene>
    <name evidence="2" type="ORF">SMSP2_01774</name>
</gene>
<feature type="domain" description="Helicase HerA central" evidence="1">
    <location>
        <begin position="91"/>
        <end position="153"/>
    </location>
</feature>
<accession>A0A1Q2MFF4</accession>
<dbReference type="RefSeq" id="WP_146683581.1">
    <property type="nucleotide sequence ID" value="NZ_CP019646.1"/>
</dbReference>
<evidence type="ECO:0000313" key="3">
    <source>
        <dbReference type="Proteomes" id="UP000188181"/>
    </source>
</evidence>
<evidence type="ECO:0000313" key="2">
    <source>
        <dbReference type="EMBL" id="AQQ71400.1"/>
    </source>
</evidence>
<reference evidence="3" key="1">
    <citation type="submission" date="2017-02" db="EMBL/GenBank/DDBJ databases">
        <title>Comparative genomics and description of representatives of a novel lineage of planctomycetes thriving in anoxic sediments.</title>
        <authorList>
            <person name="Spring S."/>
            <person name="Bunk B."/>
            <person name="Sproer C."/>
        </authorList>
    </citation>
    <scope>NUCLEOTIDE SEQUENCE [LARGE SCALE GENOMIC DNA]</scope>
    <source>
        <strain evidence="3">SM-Chi-D1</strain>
    </source>
</reference>
<dbReference type="PANTHER" id="PTHR42957">
    <property type="entry name" value="HELICASE MJ1565-RELATED"/>
    <property type="match status" value="1"/>
</dbReference>
<dbReference type="EMBL" id="CP019646">
    <property type="protein sequence ID" value="AQQ71400.1"/>
    <property type="molecule type" value="Genomic_DNA"/>
</dbReference>
<dbReference type="Gene3D" id="3.40.50.300">
    <property type="entry name" value="P-loop containing nucleotide triphosphate hydrolases"/>
    <property type="match status" value="2"/>
</dbReference>
<dbReference type="InterPro" id="IPR027417">
    <property type="entry name" value="P-loop_NTPase"/>
</dbReference>
<dbReference type="InterPro" id="IPR002789">
    <property type="entry name" value="HerA_central"/>
</dbReference>
<dbReference type="Proteomes" id="UP000188181">
    <property type="component" value="Chromosome"/>
</dbReference>
<dbReference type="OrthoDB" id="9806951at2"/>
<keyword evidence="3" id="KW-1185">Reference proteome</keyword>
<dbReference type="InterPro" id="IPR008571">
    <property type="entry name" value="HerA-like"/>
</dbReference>
<proteinExistence type="predicted"/>
<dbReference type="SUPFAM" id="SSF52540">
    <property type="entry name" value="P-loop containing nucleoside triphosphate hydrolases"/>
    <property type="match status" value="1"/>
</dbReference>
<dbReference type="Pfam" id="PF01935">
    <property type="entry name" value="DUF87"/>
    <property type="match status" value="1"/>
</dbReference>
<protein>
    <submittedName>
        <fullName evidence="2">Type IV secretory pathway, VirB4 component</fullName>
    </submittedName>
</protein>
<evidence type="ECO:0000259" key="1">
    <source>
        <dbReference type="Pfam" id="PF01935"/>
    </source>
</evidence>
<dbReference type="STRING" id="1851148.SMSP2_01774"/>